<protein>
    <submittedName>
        <fullName evidence="6">ATP-grasp domain-containing protein</fullName>
    </submittedName>
</protein>
<keyword evidence="7" id="KW-1185">Reference proteome</keyword>
<dbReference type="Proteomes" id="UP001595579">
    <property type="component" value="Unassembled WGS sequence"/>
</dbReference>
<keyword evidence="1" id="KW-0436">Ligase</keyword>
<keyword evidence="2 4" id="KW-0547">Nucleotide-binding</keyword>
<evidence type="ECO:0000313" key="6">
    <source>
        <dbReference type="EMBL" id="MFC3285529.1"/>
    </source>
</evidence>
<dbReference type="PANTHER" id="PTHR43585:SF2">
    <property type="entry name" value="ATP-GRASP ENZYME FSQD"/>
    <property type="match status" value="1"/>
</dbReference>
<dbReference type="InterPro" id="IPR011761">
    <property type="entry name" value="ATP-grasp"/>
</dbReference>
<evidence type="ECO:0000256" key="2">
    <source>
        <dbReference type="ARBA" id="ARBA00022741"/>
    </source>
</evidence>
<keyword evidence="3 4" id="KW-0067">ATP-binding</keyword>
<sequence length="400" mass="44983">MVKQLVVSVGAGSAQRVFIEKLKAREYKVAAFGYGKNDPDTVALCDYFKDIDTANAEEAIRWLKTLEGKISGAGSFSGGKAIDTLQHIDREFSLCTKIPKKLSVGMNKFMQQVLYKDLGAGHIETFPVGKLMKHIAHIKFEKDYIVKPSVGRGSSGVYKIPGLDLIKKYFRKELKGDEVIQECISGKEYRVLVLVHEKAIKILSPIKRESKEGGYLLGRLSVDLDVLDLLRSYFDSLLLKMEVNNTILKADVLIDKGRIKLIEVDIGVGGGEYFGNYVSVIEGIDLIDVYIDLITGGNIEDNMRFRKKDQYVMDYFYLDKGGCLIDSESLQKKMEFLFGDCIIQFNSSRNKETIGRIEVNSDFVLNVIHQRKELSSDDVNGLLTDCIVQYDLKAQPFSFS</sequence>
<evidence type="ECO:0000259" key="5">
    <source>
        <dbReference type="PROSITE" id="PS50975"/>
    </source>
</evidence>
<dbReference type="EMBL" id="JBHRUG010000031">
    <property type="protein sequence ID" value="MFC3285529.1"/>
    <property type="molecule type" value="Genomic_DNA"/>
</dbReference>
<dbReference type="InterPro" id="IPR003806">
    <property type="entry name" value="ATP-grasp_PylC-type"/>
</dbReference>
<proteinExistence type="predicted"/>
<dbReference type="PANTHER" id="PTHR43585">
    <property type="entry name" value="FUMIPYRROLE BIOSYNTHESIS PROTEIN C"/>
    <property type="match status" value="1"/>
</dbReference>
<evidence type="ECO:0000256" key="4">
    <source>
        <dbReference type="PROSITE-ProRule" id="PRU00409"/>
    </source>
</evidence>
<dbReference type="PROSITE" id="PS50975">
    <property type="entry name" value="ATP_GRASP"/>
    <property type="match status" value="1"/>
</dbReference>
<comment type="caution">
    <text evidence="6">The sequence shown here is derived from an EMBL/GenBank/DDBJ whole genome shotgun (WGS) entry which is preliminary data.</text>
</comment>
<dbReference type="InterPro" id="IPR052032">
    <property type="entry name" value="ATP-dep_AA_Ligase"/>
</dbReference>
<name>A0ABV7LTW4_9GAMM</name>
<feature type="domain" description="ATP-grasp" evidence="5">
    <location>
        <begin position="112"/>
        <end position="295"/>
    </location>
</feature>
<gene>
    <name evidence="6" type="ORF">ACFOEV_18160</name>
</gene>
<organism evidence="6 7">
    <name type="scientific">Litchfieldella rifensis</name>
    <dbReference type="NCBI Taxonomy" id="762643"/>
    <lineage>
        <taxon>Bacteria</taxon>
        <taxon>Pseudomonadati</taxon>
        <taxon>Pseudomonadota</taxon>
        <taxon>Gammaproteobacteria</taxon>
        <taxon>Oceanospirillales</taxon>
        <taxon>Halomonadaceae</taxon>
        <taxon>Litchfieldella</taxon>
    </lineage>
</organism>
<dbReference type="Gene3D" id="3.30.470.20">
    <property type="entry name" value="ATP-grasp fold, B domain"/>
    <property type="match status" value="1"/>
</dbReference>
<accession>A0ABV7LTW4</accession>
<evidence type="ECO:0000256" key="1">
    <source>
        <dbReference type="ARBA" id="ARBA00022598"/>
    </source>
</evidence>
<dbReference type="RefSeq" id="WP_386776295.1">
    <property type="nucleotide sequence ID" value="NZ_JBHRUG010000031.1"/>
</dbReference>
<dbReference type="Pfam" id="PF02655">
    <property type="entry name" value="ATP-grasp_3"/>
    <property type="match status" value="1"/>
</dbReference>
<dbReference type="SUPFAM" id="SSF56059">
    <property type="entry name" value="Glutathione synthetase ATP-binding domain-like"/>
    <property type="match status" value="1"/>
</dbReference>
<evidence type="ECO:0000313" key="7">
    <source>
        <dbReference type="Proteomes" id="UP001595579"/>
    </source>
</evidence>
<reference evidence="7" key="1">
    <citation type="journal article" date="2019" name="Int. J. Syst. Evol. Microbiol.">
        <title>The Global Catalogue of Microorganisms (GCM) 10K type strain sequencing project: providing services to taxonomists for standard genome sequencing and annotation.</title>
        <authorList>
            <consortium name="The Broad Institute Genomics Platform"/>
            <consortium name="The Broad Institute Genome Sequencing Center for Infectious Disease"/>
            <person name="Wu L."/>
            <person name="Ma J."/>
        </authorList>
    </citation>
    <scope>NUCLEOTIDE SEQUENCE [LARGE SCALE GENOMIC DNA]</scope>
    <source>
        <strain evidence="7">CECT 7698</strain>
    </source>
</reference>
<evidence type="ECO:0000256" key="3">
    <source>
        <dbReference type="ARBA" id="ARBA00022840"/>
    </source>
</evidence>